<dbReference type="PANTHER" id="PTHR11960:SF8">
    <property type="entry name" value="EUKARYOTIC TRANSLATION INITIATION FACTOR 4E1-RELATED"/>
    <property type="match status" value="1"/>
</dbReference>
<evidence type="ECO:0000256" key="3">
    <source>
        <dbReference type="ARBA" id="ARBA00022845"/>
    </source>
</evidence>
<dbReference type="GO" id="GO:0003743">
    <property type="term" value="F:translation initiation factor activity"/>
    <property type="evidence" value="ECO:0007669"/>
    <property type="project" value="UniProtKB-KW"/>
</dbReference>
<dbReference type="Proteomes" id="UP000683925">
    <property type="component" value="Unassembled WGS sequence"/>
</dbReference>
<accession>A0A8S1X9Y1</accession>
<evidence type="ECO:0000313" key="7">
    <source>
        <dbReference type="Proteomes" id="UP000683925"/>
    </source>
</evidence>
<dbReference type="EMBL" id="CAJJDP010000115">
    <property type="protein sequence ID" value="CAD8197755.1"/>
    <property type="molecule type" value="Genomic_DNA"/>
</dbReference>
<dbReference type="Pfam" id="PF01652">
    <property type="entry name" value="IF4E"/>
    <property type="match status" value="1"/>
</dbReference>
<name>A0A8S1X9Y1_PAROT</name>
<evidence type="ECO:0000256" key="5">
    <source>
        <dbReference type="ARBA" id="ARBA00022917"/>
    </source>
</evidence>
<evidence type="ECO:0000256" key="4">
    <source>
        <dbReference type="ARBA" id="ARBA00022884"/>
    </source>
</evidence>
<dbReference type="PANTHER" id="PTHR11960">
    <property type="entry name" value="EUKARYOTIC TRANSLATION INITIATION FACTOR 4E RELATED"/>
    <property type="match status" value="1"/>
</dbReference>
<keyword evidence="4" id="KW-0694">RNA-binding</keyword>
<comment type="caution">
    <text evidence="6">The sequence shown here is derived from an EMBL/GenBank/DDBJ whole genome shotgun (WGS) entry which is preliminary data.</text>
</comment>
<keyword evidence="2" id="KW-0396">Initiation factor</keyword>
<comment type="similarity">
    <text evidence="1">Belongs to the eukaryotic initiation factor 4E family.</text>
</comment>
<keyword evidence="3" id="KW-0810">Translation regulation</keyword>
<gene>
    <name evidence="6" type="ORF">POCTA_138.1.T1150059</name>
</gene>
<dbReference type="OrthoDB" id="283324at2759"/>
<protein>
    <submittedName>
        <fullName evidence="6">Uncharacterized protein</fullName>
    </submittedName>
</protein>
<dbReference type="GO" id="GO:0006417">
    <property type="term" value="P:regulation of translation"/>
    <property type="evidence" value="ECO:0007669"/>
    <property type="project" value="UniProtKB-KW"/>
</dbReference>
<proteinExistence type="inferred from homology"/>
<evidence type="ECO:0000256" key="1">
    <source>
        <dbReference type="ARBA" id="ARBA00009860"/>
    </source>
</evidence>
<evidence type="ECO:0000256" key="2">
    <source>
        <dbReference type="ARBA" id="ARBA00022540"/>
    </source>
</evidence>
<keyword evidence="5" id="KW-0648">Protein biosynthesis</keyword>
<organism evidence="6 7">
    <name type="scientific">Paramecium octaurelia</name>
    <dbReference type="NCBI Taxonomy" id="43137"/>
    <lineage>
        <taxon>Eukaryota</taxon>
        <taxon>Sar</taxon>
        <taxon>Alveolata</taxon>
        <taxon>Ciliophora</taxon>
        <taxon>Intramacronucleata</taxon>
        <taxon>Oligohymenophorea</taxon>
        <taxon>Peniculida</taxon>
        <taxon>Parameciidae</taxon>
        <taxon>Paramecium</taxon>
    </lineage>
</organism>
<keyword evidence="7" id="KW-1185">Reference proteome</keyword>
<evidence type="ECO:0000313" key="6">
    <source>
        <dbReference type="EMBL" id="CAD8197755.1"/>
    </source>
</evidence>
<dbReference type="GO" id="GO:0000340">
    <property type="term" value="F:RNA 7-methylguanosine cap binding"/>
    <property type="evidence" value="ECO:0007669"/>
    <property type="project" value="TreeGrafter"/>
</dbReference>
<dbReference type="AlphaFoldDB" id="A0A8S1X9Y1"/>
<dbReference type="GO" id="GO:0016281">
    <property type="term" value="C:eukaryotic translation initiation factor 4F complex"/>
    <property type="evidence" value="ECO:0007669"/>
    <property type="project" value="TreeGrafter"/>
</dbReference>
<sequence>MRMEILKLKQYNFIRMISNPLWEDENNKNGGEIQFDISTQYYTVYDQIYLDILLQIIEQATEELKHINGLRVLDRIPKQGNRIRIELWMDIDPKDQDESIRKLIEWIDTTLKKHQIDIDQSQFNKVSHKK</sequence>
<reference evidence="6" key="1">
    <citation type="submission" date="2021-01" db="EMBL/GenBank/DDBJ databases">
        <authorList>
            <consortium name="Genoscope - CEA"/>
            <person name="William W."/>
        </authorList>
    </citation>
    <scope>NUCLEOTIDE SEQUENCE</scope>
</reference>
<dbReference type="InterPro" id="IPR001040">
    <property type="entry name" value="TIF_eIF_4E"/>
</dbReference>